<dbReference type="Proteomes" id="UP000500953">
    <property type="component" value="Chromosome"/>
</dbReference>
<accession>A0A6G9ZDZ7</accession>
<dbReference type="EMBL" id="CP046173">
    <property type="protein sequence ID" value="QIS23674.1"/>
    <property type="molecule type" value="Genomic_DNA"/>
</dbReference>
<evidence type="ECO:0000313" key="1">
    <source>
        <dbReference type="EMBL" id="QIS23674.1"/>
    </source>
</evidence>
<sequence>MAHQEHITAGEILGVLRATAQRLGIPDTRDTTGNLVLTPRTGPAYRISVESVDQPDTVDTPPHRDLRPGPGPAGMLFKYVAVYADASINAYVSAAFFAPADAPWPDLIYKAEKIAPPSRLAIQATRLAHILPAEGSGRLAYQAW</sequence>
<dbReference type="RefSeq" id="WP_167490992.1">
    <property type="nucleotide sequence ID" value="NZ_CP046173.1"/>
</dbReference>
<proteinExistence type="predicted"/>
<protein>
    <submittedName>
        <fullName evidence="1">Uncharacterized protein</fullName>
    </submittedName>
</protein>
<reference evidence="1 2" key="1">
    <citation type="journal article" date="2019" name="ACS Chem. Biol.">
        <title>Identification and Mobilization of a Cryptic Antibiotic Biosynthesis Gene Locus from a Human-Pathogenic Nocardia Isolate.</title>
        <authorList>
            <person name="Herisse M."/>
            <person name="Ishida K."/>
            <person name="Porter J.L."/>
            <person name="Howden B."/>
            <person name="Hertweck C."/>
            <person name="Stinear T.P."/>
            <person name="Pidot S.J."/>
        </authorList>
    </citation>
    <scope>NUCLEOTIDE SEQUENCE [LARGE SCALE GENOMIC DNA]</scope>
    <source>
        <strain evidence="1 2">AUSMDU00012715</strain>
    </source>
</reference>
<dbReference type="AlphaFoldDB" id="A0A6G9ZDZ7"/>
<name>A0A6G9ZDZ7_9NOCA</name>
<evidence type="ECO:0000313" key="2">
    <source>
        <dbReference type="Proteomes" id="UP000500953"/>
    </source>
</evidence>
<organism evidence="1 2">
    <name type="scientific">Nocardia terpenica</name>
    <dbReference type="NCBI Taxonomy" id="455432"/>
    <lineage>
        <taxon>Bacteria</taxon>
        <taxon>Bacillati</taxon>
        <taxon>Actinomycetota</taxon>
        <taxon>Actinomycetes</taxon>
        <taxon>Mycobacteriales</taxon>
        <taxon>Nocardiaceae</taxon>
        <taxon>Nocardia</taxon>
    </lineage>
</organism>
<gene>
    <name evidence="1" type="ORF">F6W96_40780</name>
</gene>